<name>A0A9X5BIX3_9FIRM</name>
<accession>A0A9X5BIX3</accession>
<reference evidence="1" key="1">
    <citation type="submission" date="2018-09" db="EMBL/GenBank/DDBJ databases">
        <title>Murine metabolic-syndrome-specific gut microbial biobank.</title>
        <authorList>
            <person name="Liu C."/>
        </authorList>
    </citation>
    <scope>NUCLEOTIDE SEQUENCE</scope>
    <source>
        <strain evidence="1">D42-62</strain>
    </source>
</reference>
<comment type="caution">
    <text evidence="1">The sequence shown here is derived from an EMBL/GenBank/DDBJ whole genome shotgun (WGS) entry which is preliminary data.</text>
</comment>
<gene>
    <name evidence="1" type="ORF">D5281_20765</name>
</gene>
<keyword evidence="2" id="KW-1185">Reference proteome</keyword>
<evidence type="ECO:0000313" key="1">
    <source>
        <dbReference type="EMBL" id="NBJ94936.1"/>
    </source>
</evidence>
<protein>
    <submittedName>
        <fullName evidence="1">Uncharacterized protein</fullName>
    </submittedName>
</protein>
<organism evidence="1 2">
    <name type="scientific">Parablautia muri</name>
    <dbReference type="NCBI Taxonomy" id="2320879"/>
    <lineage>
        <taxon>Bacteria</taxon>
        <taxon>Bacillati</taxon>
        <taxon>Bacillota</taxon>
        <taxon>Clostridia</taxon>
        <taxon>Lachnospirales</taxon>
        <taxon>Lachnospiraceae</taxon>
        <taxon>Parablautia</taxon>
    </lineage>
</organism>
<dbReference type="EMBL" id="QZDT01000057">
    <property type="protein sequence ID" value="NBJ94936.1"/>
    <property type="molecule type" value="Genomic_DNA"/>
</dbReference>
<sequence length="61" mass="7119">MPSASRFFQIPTLGNLGKSEPVREHRQCLLFLSRIIDKNSYHDFFIITTFDDKADKLKGFQ</sequence>
<proteinExistence type="predicted"/>
<dbReference type="AlphaFoldDB" id="A0A9X5BIX3"/>
<evidence type="ECO:0000313" key="2">
    <source>
        <dbReference type="Proteomes" id="UP001154420"/>
    </source>
</evidence>
<dbReference type="Proteomes" id="UP001154420">
    <property type="component" value="Unassembled WGS sequence"/>
</dbReference>